<dbReference type="EMBL" id="SMDR01000003">
    <property type="protein sequence ID" value="TNJ33122.1"/>
    <property type="molecule type" value="Genomic_DNA"/>
</dbReference>
<comment type="caution">
    <text evidence="1">The sequence shown here is derived from an EMBL/GenBank/DDBJ whole genome shotgun (WGS) entry which is preliminary data.</text>
</comment>
<proteinExistence type="predicted"/>
<evidence type="ECO:0000313" key="1">
    <source>
        <dbReference type="EMBL" id="TNJ33122.1"/>
    </source>
</evidence>
<dbReference type="AlphaFoldDB" id="A0A5C4RPR1"/>
<evidence type="ECO:0000313" key="2">
    <source>
        <dbReference type="Proteomes" id="UP000305760"/>
    </source>
</evidence>
<name>A0A5C4RPR1_9GAMM</name>
<sequence>MGGSPRAPAKRRGLLTPQAKAIVAAKAVLSLYAGTVEEKDIGPQLRRATGLQWSFLTALQYVSGQEAIRALGDLPDDWSDGDLTKADLGKAVMIAAGACAAGAPSGSPLSGGHLVSAVRKAMAQDTESTA</sequence>
<reference evidence="1 2" key="1">
    <citation type="submission" date="2019-03" db="EMBL/GenBank/DDBJ databases">
        <title>Arenimonas daejeonensis sp. nov., isolated from compost.</title>
        <authorList>
            <person name="Jeon C.O."/>
        </authorList>
    </citation>
    <scope>NUCLEOTIDE SEQUENCE [LARGE SCALE GENOMIC DNA]</scope>
    <source>
        <strain evidence="1 2">R29</strain>
    </source>
</reference>
<accession>A0A5C4RPR1</accession>
<dbReference type="Proteomes" id="UP000305760">
    <property type="component" value="Unassembled WGS sequence"/>
</dbReference>
<protein>
    <submittedName>
        <fullName evidence="1">Uncharacterized protein</fullName>
    </submittedName>
</protein>
<organism evidence="1 2">
    <name type="scientific">Arenimonas terrae</name>
    <dbReference type="NCBI Taxonomy" id="2546226"/>
    <lineage>
        <taxon>Bacteria</taxon>
        <taxon>Pseudomonadati</taxon>
        <taxon>Pseudomonadota</taxon>
        <taxon>Gammaproteobacteria</taxon>
        <taxon>Lysobacterales</taxon>
        <taxon>Lysobacteraceae</taxon>
        <taxon>Arenimonas</taxon>
    </lineage>
</organism>
<gene>
    <name evidence="1" type="ORF">E1B00_12515</name>
</gene>
<keyword evidence="2" id="KW-1185">Reference proteome</keyword>